<keyword evidence="2" id="KW-1185">Reference proteome</keyword>
<dbReference type="EMBL" id="ADBJ01000017">
    <property type="protein sequence ID" value="EFA83319.1"/>
    <property type="molecule type" value="Genomic_DNA"/>
</dbReference>
<dbReference type="Proteomes" id="UP000001396">
    <property type="component" value="Unassembled WGS sequence"/>
</dbReference>
<sequence>MAIDNGWDTGCGKPDSIKILKGFQSAIFFKSMKCKDRRGVKQPFSVKIHYEEMSDSEIEEDSNKV</sequence>
<dbReference type="RefSeq" id="XP_020435436.1">
    <property type="nucleotide sequence ID" value="XM_020575022.1"/>
</dbReference>
<dbReference type="InParanoid" id="D3B621"/>
<organism evidence="1 2">
    <name type="scientific">Heterostelium pallidum (strain ATCC 26659 / Pp 5 / PN500)</name>
    <name type="common">Cellular slime mold</name>
    <name type="synonym">Polysphondylium pallidum</name>
    <dbReference type="NCBI Taxonomy" id="670386"/>
    <lineage>
        <taxon>Eukaryota</taxon>
        <taxon>Amoebozoa</taxon>
        <taxon>Evosea</taxon>
        <taxon>Eumycetozoa</taxon>
        <taxon>Dictyostelia</taxon>
        <taxon>Acytosteliales</taxon>
        <taxon>Acytosteliaceae</taxon>
        <taxon>Heterostelium</taxon>
    </lineage>
</organism>
<evidence type="ECO:0000313" key="2">
    <source>
        <dbReference type="Proteomes" id="UP000001396"/>
    </source>
</evidence>
<gene>
    <name evidence="1" type="ORF">PPL_04110</name>
</gene>
<name>D3B621_HETP5</name>
<evidence type="ECO:0000313" key="1">
    <source>
        <dbReference type="EMBL" id="EFA83319.1"/>
    </source>
</evidence>
<proteinExistence type="predicted"/>
<dbReference type="AlphaFoldDB" id="D3B621"/>
<accession>D3B621</accession>
<protein>
    <submittedName>
        <fullName evidence="1">Uncharacterized protein</fullName>
    </submittedName>
</protein>
<comment type="caution">
    <text evidence="1">The sequence shown here is derived from an EMBL/GenBank/DDBJ whole genome shotgun (WGS) entry which is preliminary data.</text>
</comment>
<reference evidence="1 2" key="1">
    <citation type="journal article" date="2011" name="Genome Res.">
        <title>Phylogeny-wide analysis of social amoeba genomes highlights ancient origins for complex intercellular communication.</title>
        <authorList>
            <person name="Heidel A.J."/>
            <person name="Lawal H.M."/>
            <person name="Felder M."/>
            <person name="Schilde C."/>
            <person name="Helps N.R."/>
            <person name="Tunggal B."/>
            <person name="Rivero F."/>
            <person name="John U."/>
            <person name="Schleicher M."/>
            <person name="Eichinger L."/>
            <person name="Platzer M."/>
            <person name="Noegel A.A."/>
            <person name="Schaap P."/>
            <person name="Gloeckner G."/>
        </authorList>
    </citation>
    <scope>NUCLEOTIDE SEQUENCE [LARGE SCALE GENOMIC DNA]</scope>
    <source>
        <strain evidence="2">ATCC 26659 / Pp 5 / PN500</strain>
    </source>
</reference>
<dbReference type="GeneID" id="31359597"/>